<comment type="subcellular location">
    <subcellularLocation>
        <location evidence="1">Nucleus</location>
    </subcellularLocation>
</comment>
<protein>
    <recommendedName>
        <fullName evidence="8">DUF659 domain-containing protein</fullName>
    </recommendedName>
</protein>
<evidence type="ECO:0000256" key="3">
    <source>
        <dbReference type="ARBA" id="ARBA00022771"/>
    </source>
</evidence>
<dbReference type="SUPFAM" id="SSF53098">
    <property type="entry name" value="Ribonuclease H-like"/>
    <property type="match status" value="1"/>
</dbReference>
<keyword evidence="5" id="KW-0539">Nucleus</keyword>
<dbReference type="PANTHER" id="PTHR46481:SF10">
    <property type="entry name" value="ZINC FINGER BED DOMAIN-CONTAINING PROTEIN 39"/>
    <property type="match status" value="1"/>
</dbReference>
<name>A0A0G4IJ06_PLABS</name>
<evidence type="ECO:0000256" key="1">
    <source>
        <dbReference type="ARBA" id="ARBA00004123"/>
    </source>
</evidence>
<proteinExistence type="predicted"/>
<accession>A0A0G4IJ06</accession>
<keyword evidence="2" id="KW-0479">Metal-binding</keyword>
<dbReference type="InterPro" id="IPR052035">
    <property type="entry name" value="ZnF_BED_domain_contain"/>
</dbReference>
<dbReference type="GO" id="GO:0008270">
    <property type="term" value="F:zinc ion binding"/>
    <property type="evidence" value="ECO:0007669"/>
    <property type="project" value="UniProtKB-KW"/>
</dbReference>
<dbReference type="STRING" id="37360.A0A0G4IJ06"/>
<evidence type="ECO:0000313" key="7">
    <source>
        <dbReference type="Proteomes" id="UP000039324"/>
    </source>
</evidence>
<dbReference type="PANTHER" id="PTHR46481">
    <property type="entry name" value="ZINC FINGER BED DOMAIN-CONTAINING PROTEIN 4"/>
    <property type="match status" value="1"/>
</dbReference>
<keyword evidence="4" id="KW-0862">Zinc</keyword>
<evidence type="ECO:0000256" key="2">
    <source>
        <dbReference type="ARBA" id="ARBA00022723"/>
    </source>
</evidence>
<evidence type="ECO:0000256" key="5">
    <source>
        <dbReference type="ARBA" id="ARBA00023242"/>
    </source>
</evidence>
<dbReference type="GO" id="GO:0005634">
    <property type="term" value="C:nucleus"/>
    <property type="evidence" value="ECO:0007669"/>
    <property type="project" value="UniProtKB-SubCell"/>
</dbReference>
<dbReference type="AlphaFoldDB" id="A0A0G4IJ06"/>
<dbReference type="OrthoDB" id="1607513at2759"/>
<dbReference type="InterPro" id="IPR012337">
    <property type="entry name" value="RNaseH-like_sf"/>
</dbReference>
<keyword evidence="7" id="KW-1185">Reference proteome</keyword>
<organism evidence="6 7">
    <name type="scientific">Plasmodiophora brassicae</name>
    <name type="common">Clubroot disease agent</name>
    <dbReference type="NCBI Taxonomy" id="37360"/>
    <lineage>
        <taxon>Eukaryota</taxon>
        <taxon>Sar</taxon>
        <taxon>Rhizaria</taxon>
        <taxon>Endomyxa</taxon>
        <taxon>Phytomyxea</taxon>
        <taxon>Plasmodiophorida</taxon>
        <taxon>Plasmodiophoridae</taxon>
        <taxon>Plasmodiophora</taxon>
    </lineage>
</organism>
<dbReference type="Proteomes" id="UP000039324">
    <property type="component" value="Unassembled WGS sequence"/>
</dbReference>
<evidence type="ECO:0000256" key="4">
    <source>
        <dbReference type="ARBA" id="ARBA00022833"/>
    </source>
</evidence>
<dbReference type="EMBL" id="CDSF01000005">
    <property type="protein sequence ID" value="CEO95060.1"/>
    <property type="molecule type" value="Genomic_DNA"/>
</dbReference>
<gene>
    <name evidence="6" type="ORF">PBRA_009592</name>
</gene>
<sequence>MAPATLARTATKHLQLKHSIVEGGEPTATKSRQTTLTESLSVPAKIVALNDASIVRYIIGRSEPHTVSEDRAFRRLVSTLCPGFQPKSARTVKRSILKLYFILRNMLVQYFGTLLSKISLTFDGWSSPKLQGLYPVTAHWIDSSLGLLLSCVIDFPYIEPGKGVGKRVGTALSERLSDLGIDDKILAVVNDNGSDAIAAAEYL</sequence>
<evidence type="ECO:0000313" key="6">
    <source>
        <dbReference type="EMBL" id="CEO95060.1"/>
    </source>
</evidence>
<keyword evidence="3" id="KW-0863">Zinc-finger</keyword>
<reference evidence="6 7" key="1">
    <citation type="submission" date="2015-02" db="EMBL/GenBank/DDBJ databases">
        <authorList>
            <person name="Chooi Y.-H."/>
        </authorList>
    </citation>
    <scope>NUCLEOTIDE SEQUENCE [LARGE SCALE GENOMIC DNA]</scope>
    <source>
        <strain evidence="6">E3</strain>
    </source>
</reference>
<evidence type="ECO:0008006" key="8">
    <source>
        <dbReference type="Google" id="ProtNLM"/>
    </source>
</evidence>